<keyword evidence="4" id="KW-0378">Hydrolase</keyword>
<accession>A0A1M7N495</accession>
<name>A0A1M7N495_9FIRM</name>
<dbReference type="Proteomes" id="UP000199519">
    <property type="component" value="Unassembled WGS sequence"/>
</dbReference>
<keyword evidence="4" id="KW-0067">ATP-binding</keyword>
<gene>
    <name evidence="4" type="ORF">C7954_13019</name>
    <name evidence="2" type="ORF">SAMN04488598_12719</name>
    <name evidence="3" type="ORF">SAMN04515652_12819</name>
</gene>
<dbReference type="PANTHER" id="PTHR47957">
    <property type="entry name" value="ATP-DEPENDENT HELICASE HRQ1"/>
    <property type="match status" value="1"/>
</dbReference>
<dbReference type="Pfam" id="PF00271">
    <property type="entry name" value="Helicase_C"/>
    <property type="match status" value="1"/>
</dbReference>
<proteinExistence type="predicted"/>
<evidence type="ECO:0000313" key="4">
    <source>
        <dbReference type="EMBL" id="TDX39627.1"/>
    </source>
</evidence>
<dbReference type="PROSITE" id="PS51194">
    <property type="entry name" value="HELICASE_CTER"/>
    <property type="match status" value="1"/>
</dbReference>
<dbReference type="PANTHER" id="PTHR47957:SF3">
    <property type="entry name" value="ATP-DEPENDENT HELICASE HRQ1"/>
    <property type="match status" value="1"/>
</dbReference>
<dbReference type="GeneID" id="57013487"/>
<dbReference type="RefSeq" id="WP_089720573.1">
    <property type="nucleotide sequence ID" value="NZ_FNBJ01000027.1"/>
</dbReference>
<dbReference type="OrthoDB" id="9774462at2"/>
<dbReference type="EMBL" id="SOEF01000030">
    <property type="protein sequence ID" value="TDX39627.1"/>
    <property type="molecule type" value="Genomic_DNA"/>
</dbReference>
<feature type="domain" description="Helicase C-terminal" evidence="1">
    <location>
        <begin position="35"/>
        <end position="221"/>
    </location>
</feature>
<evidence type="ECO:0000313" key="7">
    <source>
        <dbReference type="Proteomes" id="UP000295472"/>
    </source>
</evidence>
<dbReference type="EMBL" id="FOHG01000028">
    <property type="protein sequence ID" value="SET12789.1"/>
    <property type="molecule type" value="Genomic_DNA"/>
</dbReference>
<dbReference type="GO" id="GO:0043138">
    <property type="term" value="F:3'-5' DNA helicase activity"/>
    <property type="evidence" value="ECO:0007669"/>
    <property type="project" value="TreeGrafter"/>
</dbReference>
<dbReference type="GO" id="GO:0006289">
    <property type="term" value="P:nucleotide-excision repair"/>
    <property type="evidence" value="ECO:0007669"/>
    <property type="project" value="TreeGrafter"/>
</dbReference>
<evidence type="ECO:0000313" key="5">
    <source>
        <dbReference type="Proteomes" id="UP000198612"/>
    </source>
</evidence>
<reference evidence="4 7" key="2">
    <citation type="submission" date="2019-03" db="EMBL/GenBank/DDBJ databases">
        <title>Subsurface microbial communities from deep shales in Ohio and West Virginia, USA.</title>
        <authorList>
            <person name="Wrighton K."/>
        </authorList>
    </citation>
    <scope>NUCLEOTIDE SEQUENCE [LARGE SCALE GENOMIC DNA]</scope>
    <source>
        <strain evidence="4 7">DSMZ 11287</strain>
    </source>
</reference>
<keyword evidence="4" id="KW-0547">Nucleotide-binding</keyword>
<protein>
    <submittedName>
        <fullName evidence="2">Helicase conserved C-terminal domain-containing protein</fullName>
    </submittedName>
    <submittedName>
        <fullName evidence="4">Helicase-like protein</fullName>
    </submittedName>
</protein>
<keyword evidence="4" id="KW-0347">Helicase</keyword>
<evidence type="ECO:0000313" key="6">
    <source>
        <dbReference type="Proteomes" id="UP000199519"/>
    </source>
</evidence>
<keyword evidence="6" id="KW-1185">Reference proteome</keyword>
<reference evidence="5 6" key="1">
    <citation type="submission" date="2016-10" db="EMBL/GenBank/DDBJ databases">
        <authorList>
            <person name="Varghese N."/>
            <person name="Submissions S."/>
        </authorList>
    </citation>
    <scope>NUCLEOTIDE SEQUENCE [LARGE SCALE GENOMIC DNA]</scope>
    <source>
        <strain evidence="2 6">WG2</strain>
        <strain evidence="3 5">WG5</strain>
    </source>
</reference>
<dbReference type="Proteomes" id="UP000295472">
    <property type="component" value="Unassembled WGS sequence"/>
</dbReference>
<dbReference type="GO" id="GO:0036297">
    <property type="term" value="P:interstrand cross-link repair"/>
    <property type="evidence" value="ECO:0007669"/>
    <property type="project" value="TreeGrafter"/>
</dbReference>
<dbReference type="Gene3D" id="3.40.50.300">
    <property type="entry name" value="P-loop containing nucleotide triphosphate hydrolases"/>
    <property type="match status" value="1"/>
</dbReference>
<evidence type="ECO:0000313" key="2">
    <source>
        <dbReference type="EMBL" id="SDF84991.1"/>
    </source>
</evidence>
<dbReference type="InterPro" id="IPR027417">
    <property type="entry name" value="P-loop_NTPase"/>
</dbReference>
<dbReference type="EMBL" id="FNBJ01000027">
    <property type="protein sequence ID" value="SDF84991.1"/>
    <property type="molecule type" value="Genomic_DNA"/>
</dbReference>
<evidence type="ECO:0000313" key="3">
    <source>
        <dbReference type="EMBL" id="SET12789.1"/>
    </source>
</evidence>
<evidence type="ECO:0000259" key="1">
    <source>
        <dbReference type="PROSITE" id="PS51194"/>
    </source>
</evidence>
<sequence>MRQIWDSGLNIDSESSMFNGYFSTIHSQNLGQMYRLKLDYWQLKPAIVDSSIDWFYCPTCNRITLHNVKGTCPTYQCSGRLEKCSPEKLYKNNHYRNLYLDKLPVKMKSKEHTAQLTTEAAADIQSRFNNGDVNVLSCSTTFELGVDVGELESVFMRNVPPTPANYIQRAGRAGRRTDSTAFSLTFARRRSHDLTYFQNPLDIISGNIEPPHFKIKNDKIIRRHIYAAALANFWREHAKYFGAVEDFFFSDGIDKFYRYLKEKPIELKIILEKIMPDASEIDLDNWKWINKLIGEKGVMNLARLELENDIEQLEKVQANLVEQKKFGKANVINRVN</sequence>
<organism evidence="4 7">
    <name type="scientific">Halanaerobium congolense</name>
    <dbReference type="NCBI Taxonomy" id="54121"/>
    <lineage>
        <taxon>Bacteria</taxon>
        <taxon>Bacillati</taxon>
        <taxon>Bacillota</taxon>
        <taxon>Clostridia</taxon>
        <taxon>Halanaerobiales</taxon>
        <taxon>Halanaerobiaceae</taxon>
        <taxon>Halanaerobium</taxon>
    </lineage>
</organism>
<dbReference type="InterPro" id="IPR001650">
    <property type="entry name" value="Helicase_C-like"/>
</dbReference>
<dbReference type="SUPFAM" id="SSF52540">
    <property type="entry name" value="P-loop containing nucleoside triphosphate hydrolases"/>
    <property type="match status" value="1"/>
</dbReference>
<dbReference type="AlphaFoldDB" id="A0A1M7N495"/>
<dbReference type="Proteomes" id="UP000198612">
    <property type="component" value="Unassembled WGS sequence"/>
</dbReference>
<dbReference type="SMART" id="SM00490">
    <property type="entry name" value="HELICc"/>
    <property type="match status" value="1"/>
</dbReference>